<evidence type="ECO:0000256" key="3">
    <source>
        <dbReference type="ARBA" id="ARBA00022502"/>
    </source>
</evidence>
<dbReference type="GO" id="GO:0016787">
    <property type="term" value="F:hydrolase activity"/>
    <property type="evidence" value="ECO:0007669"/>
    <property type="project" value="InterPro"/>
</dbReference>
<feature type="region of interest" description="Disordered" evidence="9">
    <location>
        <begin position="606"/>
        <end position="625"/>
    </location>
</feature>
<keyword evidence="4 10" id="KW-0812">Transmembrane</keyword>
<evidence type="ECO:0000256" key="5">
    <source>
        <dbReference type="ARBA" id="ARBA00022989"/>
    </source>
</evidence>
<dbReference type="SUPFAM" id="SSF56300">
    <property type="entry name" value="Metallo-dependent phosphatases"/>
    <property type="match status" value="1"/>
</dbReference>
<reference evidence="12" key="1">
    <citation type="journal article" date="2010" name="Science">
        <title>Plasticity of animal genome architecture unmasked by rapid evolution of a pelagic tunicate.</title>
        <authorList>
            <person name="Denoeud F."/>
            <person name="Henriet S."/>
            <person name="Mungpakdee S."/>
            <person name="Aury J.M."/>
            <person name="Da Silva C."/>
            <person name="Brinkmann H."/>
            <person name="Mikhaleva J."/>
            <person name="Olsen L.C."/>
            <person name="Jubin C."/>
            <person name="Canestro C."/>
            <person name="Bouquet J.M."/>
            <person name="Danks G."/>
            <person name="Poulain J."/>
            <person name="Campsteijn C."/>
            <person name="Adamski M."/>
            <person name="Cross I."/>
            <person name="Yadetie F."/>
            <person name="Muffato M."/>
            <person name="Louis A."/>
            <person name="Butcher S."/>
            <person name="Tsagkogeorga G."/>
            <person name="Konrad A."/>
            <person name="Singh S."/>
            <person name="Jensen M.F."/>
            <person name="Cong E.H."/>
            <person name="Eikeseth-Otteraa H."/>
            <person name="Noel B."/>
            <person name="Anthouard V."/>
            <person name="Porcel B.M."/>
            <person name="Kachouri-Lafond R."/>
            <person name="Nishino A."/>
            <person name="Ugolini M."/>
            <person name="Chourrout P."/>
            <person name="Nishida H."/>
            <person name="Aasland R."/>
            <person name="Huzurbazar S."/>
            <person name="Westhof E."/>
            <person name="Delsuc F."/>
            <person name="Lehrach H."/>
            <person name="Reinhardt R."/>
            <person name="Weissenbach J."/>
            <person name="Roy S.W."/>
            <person name="Artiguenave F."/>
            <person name="Postlethwait J.H."/>
            <person name="Manak J.R."/>
            <person name="Thompson E.M."/>
            <person name="Jaillon O."/>
            <person name="Du Pasquier L."/>
            <person name="Boudinot P."/>
            <person name="Liberles D.A."/>
            <person name="Volff J.N."/>
            <person name="Philippe H."/>
            <person name="Lenhard B."/>
            <person name="Roest Crollius H."/>
            <person name="Wincker P."/>
            <person name="Chourrout D."/>
        </authorList>
    </citation>
    <scope>NUCLEOTIDE SEQUENCE [LARGE SCALE GENOMIC DNA]</scope>
</reference>
<dbReference type="Proteomes" id="UP000011014">
    <property type="component" value="Unassembled WGS sequence"/>
</dbReference>
<evidence type="ECO:0000256" key="2">
    <source>
        <dbReference type="ARBA" id="ARBA00017804"/>
    </source>
</evidence>
<keyword evidence="5 10" id="KW-1133">Transmembrane helix</keyword>
<sequence>MKLAKRGPLGKVKRLFKRIHVNRSLILLILFIFFYCELFCYKLLPHVSWPKIPEINPRAVRMLLVSDPQLPGHISDVDRYIKSTYHEALHYTQPDVIIFLGDLLDEGSVAGENEFKAYVKRFYNVFDIKKHHEERHHIFVPGDNDIGGEGWDRATPEKIERFEYAFHAPIEDEEIFKFITFDKANIMPGAKSQLKHAQPQNRGEAYQQTVKILLSHFPLTEPDARRPQGDEIVRKFNPSIIFSGHEHQSFFLHDGNKQSFEMQKGVVNLNILDHQSEKEMVLPSCNYKMGAAGYSFAVCGAREQDHEISAQQVAPRAEIFIRDFGESKIMKIIAGFLALAHGQEVRRVPPRTPDERLNTICRFSKEWIGNTMNVDDSLGQFVPGQPGDAPFKYMPRPERSANIVARIDYMCEKLEENYVREKKIKRHGGITMGIRLCSFFDPLVPNGGPRPTIEGERSQQERDVFAMLEELESGNWMVGIEDQVAAVFQEEFPRHRRELDDYDDLDFFDPFDAAEEDYEAARSSIINVRLANELGFAWRQIATGFRKWILRYVAECNGQREYQMHTKRLIKIATKINKLIYDVNGQKPIDFNREVWQNVGYEMTDSPPTTFETTTSTTPVSTTST</sequence>
<dbReference type="AlphaFoldDB" id="E4Y8C5"/>
<dbReference type="InterPro" id="IPR004843">
    <property type="entry name" value="Calcineurin-like_PHP"/>
</dbReference>
<evidence type="ECO:0000256" key="9">
    <source>
        <dbReference type="SAM" id="MobiDB-lite"/>
    </source>
</evidence>
<evidence type="ECO:0000256" key="10">
    <source>
        <dbReference type="SAM" id="Phobius"/>
    </source>
</evidence>
<gene>
    <name evidence="12" type="ORF">GSOID_T00029094001</name>
</gene>
<evidence type="ECO:0000256" key="4">
    <source>
        <dbReference type="ARBA" id="ARBA00022692"/>
    </source>
</evidence>
<keyword evidence="3" id="KW-0337">GPI-anchor biosynthesis</keyword>
<dbReference type="PANTHER" id="PTHR13315:SF4">
    <property type="entry name" value="METALLOPHOSPHOESTERASE, ISOFORM E"/>
    <property type="match status" value="1"/>
</dbReference>
<feature type="domain" description="Calcineurin-like phosphoesterase" evidence="11">
    <location>
        <begin position="61"/>
        <end position="248"/>
    </location>
</feature>
<dbReference type="Pfam" id="PF00149">
    <property type="entry name" value="Metallophos"/>
    <property type="match status" value="1"/>
</dbReference>
<name>E4Y8C5_OIKDI</name>
<dbReference type="GO" id="GO:0005783">
    <property type="term" value="C:endoplasmic reticulum"/>
    <property type="evidence" value="ECO:0007669"/>
    <property type="project" value="TreeGrafter"/>
</dbReference>
<evidence type="ECO:0000256" key="7">
    <source>
        <dbReference type="ARBA" id="ARBA00032172"/>
    </source>
</evidence>
<dbReference type="Gene3D" id="3.60.21.10">
    <property type="match status" value="1"/>
</dbReference>
<comment type="subcellular location">
    <subcellularLocation>
        <location evidence="1">Membrane</location>
        <topology evidence="1">Multi-pass membrane protein</topology>
    </subcellularLocation>
</comment>
<proteinExistence type="predicted"/>
<keyword evidence="6 10" id="KW-0472">Membrane</keyword>
<evidence type="ECO:0000313" key="12">
    <source>
        <dbReference type="EMBL" id="CBY31875.1"/>
    </source>
</evidence>
<evidence type="ECO:0000256" key="6">
    <source>
        <dbReference type="ARBA" id="ARBA00023136"/>
    </source>
</evidence>
<dbReference type="InterPro" id="IPR033308">
    <property type="entry name" value="PGAP5/Cdc1/Ted1"/>
</dbReference>
<feature type="transmembrane region" description="Helical" evidence="10">
    <location>
        <begin position="21"/>
        <end position="44"/>
    </location>
</feature>
<protein>
    <recommendedName>
        <fullName evidence="2">Metallophosphoesterase 1</fullName>
    </recommendedName>
    <alternativeName>
        <fullName evidence="7">Post-GPI attachment to proteins factor 5</fullName>
    </alternativeName>
</protein>
<dbReference type="PANTHER" id="PTHR13315">
    <property type="entry name" value="METALLO PHOSPHOESTERASE RELATED"/>
    <property type="match status" value="1"/>
</dbReference>
<dbReference type="GO" id="GO:0006506">
    <property type="term" value="P:GPI anchor biosynthetic process"/>
    <property type="evidence" value="ECO:0007669"/>
    <property type="project" value="UniProtKB-KW"/>
</dbReference>
<organism evidence="12">
    <name type="scientific">Oikopleura dioica</name>
    <name type="common">Tunicate</name>
    <dbReference type="NCBI Taxonomy" id="34765"/>
    <lineage>
        <taxon>Eukaryota</taxon>
        <taxon>Metazoa</taxon>
        <taxon>Chordata</taxon>
        <taxon>Tunicata</taxon>
        <taxon>Appendicularia</taxon>
        <taxon>Copelata</taxon>
        <taxon>Oikopleuridae</taxon>
        <taxon>Oikopleura</taxon>
    </lineage>
</organism>
<dbReference type="EMBL" id="FN654320">
    <property type="protein sequence ID" value="CBY31875.1"/>
    <property type="molecule type" value="Genomic_DNA"/>
</dbReference>
<comment type="function">
    <text evidence="8">Metallophosphoesterase that catalyzes the removal of a side-chain ethanolamine-phosphate (EtNP) from the second mannose of the GPI-anchor protein intermediate. Participates in the glycan remodeling steps of GPI-anchor maturation to allow an efficient transport of GPI-anchor proteins from the endoplasmic reticulum to the Golgi.</text>
</comment>
<dbReference type="InterPro" id="IPR029052">
    <property type="entry name" value="Metallo-depent_PP-like"/>
</dbReference>
<evidence type="ECO:0000256" key="1">
    <source>
        <dbReference type="ARBA" id="ARBA00004141"/>
    </source>
</evidence>
<evidence type="ECO:0000256" key="8">
    <source>
        <dbReference type="ARBA" id="ARBA00093373"/>
    </source>
</evidence>
<accession>E4Y8C5</accession>
<evidence type="ECO:0000259" key="11">
    <source>
        <dbReference type="Pfam" id="PF00149"/>
    </source>
</evidence>
<dbReference type="GO" id="GO:0016020">
    <property type="term" value="C:membrane"/>
    <property type="evidence" value="ECO:0007669"/>
    <property type="project" value="UniProtKB-SubCell"/>
</dbReference>